<dbReference type="InterPro" id="IPR010069">
    <property type="entry name" value="CdiA_FHA1_rpt"/>
</dbReference>
<accession>A0A3M2UA32</accession>
<comment type="caution">
    <text evidence="1">The sequence shown here is derived from an EMBL/GenBank/DDBJ whole genome shotgun (WGS) entry which is preliminary data.</text>
</comment>
<sequence length="42" mass="4387">GQMLAQGTLTLRGDTLDNRQNGFIGATQALAINVTNIDNRGG</sequence>
<dbReference type="AlphaFoldDB" id="A0A3M2UA32"/>
<proteinExistence type="predicted"/>
<dbReference type="Proteomes" id="UP000282378">
    <property type="component" value="Unassembled WGS sequence"/>
</dbReference>
<organism evidence="1 2">
    <name type="scientific">Pseudomonas syringae pv. maculicola</name>
    <dbReference type="NCBI Taxonomy" id="59511"/>
    <lineage>
        <taxon>Bacteria</taxon>
        <taxon>Pseudomonadati</taxon>
        <taxon>Pseudomonadota</taxon>
        <taxon>Gammaproteobacteria</taxon>
        <taxon>Pseudomonadales</taxon>
        <taxon>Pseudomonadaceae</taxon>
        <taxon>Pseudomonas</taxon>
    </lineage>
</organism>
<feature type="non-terminal residue" evidence="1">
    <location>
        <position position="42"/>
    </location>
</feature>
<protein>
    <recommendedName>
        <fullName evidence="3">Filamentous hemagglutinin, intein-containing</fullName>
    </recommendedName>
</protein>
<evidence type="ECO:0000313" key="2">
    <source>
        <dbReference type="Proteomes" id="UP000282378"/>
    </source>
</evidence>
<dbReference type="NCBIfam" id="TIGR01731">
    <property type="entry name" value="fil_hemag_20aa"/>
    <property type="match status" value="1"/>
</dbReference>
<feature type="non-terminal residue" evidence="1">
    <location>
        <position position="1"/>
    </location>
</feature>
<dbReference type="EMBL" id="RBNL01004790">
    <property type="protein sequence ID" value="RML23849.1"/>
    <property type="molecule type" value="Genomic_DNA"/>
</dbReference>
<gene>
    <name evidence="1" type="ORF">APX70_08034</name>
</gene>
<reference evidence="1 2" key="1">
    <citation type="submission" date="2018-08" db="EMBL/GenBank/DDBJ databases">
        <title>Recombination of ecologically and evolutionarily significant loci maintains genetic cohesion in the Pseudomonas syringae species complex.</title>
        <authorList>
            <person name="Dillon M."/>
            <person name="Thakur S."/>
            <person name="Almeida R.N.D."/>
            <person name="Weir B.S."/>
            <person name="Guttman D.S."/>
        </authorList>
    </citation>
    <scope>NUCLEOTIDE SEQUENCE [LARGE SCALE GENOMIC DNA]</scope>
    <source>
        <strain evidence="1 2">88_10</strain>
    </source>
</reference>
<evidence type="ECO:0000313" key="1">
    <source>
        <dbReference type="EMBL" id="RML23849.1"/>
    </source>
</evidence>
<name>A0A3M2UA32_PSEYM</name>
<evidence type="ECO:0008006" key="3">
    <source>
        <dbReference type="Google" id="ProtNLM"/>
    </source>
</evidence>